<accession>A0A1M2VKK5</accession>
<feature type="non-terminal residue" evidence="1">
    <location>
        <position position="1"/>
    </location>
</feature>
<dbReference type="EMBL" id="MNAD01001081">
    <property type="protein sequence ID" value="OJT08134.1"/>
    <property type="molecule type" value="Genomic_DNA"/>
</dbReference>
<protein>
    <submittedName>
        <fullName evidence="1">Uncharacterized protein</fullName>
    </submittedName>
</protein>
<name>A0A1M2VKK5_TRAPU</name>
<evidence type="ECO:0000313" key="1">
    <source>
        <dbReference type="EMBL" id="OJT08134.1"/>
    </source>
</evidence>
<dbReference type="Proteomes" id="UP000184267">
    <property type="component" value="Unassembled WGS sequence"/>
</dbReference>
<dbReference type="AlphaFoldDB" id="A0A1M2VKK5"/>
<comment type="caution">
    <text evidence="1">The sequence shown here is derived from an EMBL/GenBank/DDBJ whole genome shotgun (WGS) entry which is preliminary data.</text>
</comment>
<proteinExistence type="predicted"/>
<sequence>GNYPTERPYVLTSAALVFMQTEAACFALFPDAYPETFSISNLYDRVPTLLLMSFIRRAAFPRILSTSRLRLLFPLARALSSVHSCSYTSSTARIASRPRGPMAISPARTRSVELERRHFRNGADHDYILVEVLQWQQHRALREPGPADSRPQSCCLHAD</sequence>
<organism evidence="1 2">
    <name type="scientific">Trametes pubescens</name>
    <name type="common">White-rot fungus</name>
    <dbReference type="NCBI Taxonomy" id="154538"/>
    <lineage>
        <taxon>Eukaryota</taxon>
        <taxon>Fungi</taxon>
        <taxon>Dikarya</taxon>
        <taxon>Basidiomycota</taxon>
        <taxon>Agaricomycotina</taxon>
        <taxon>Agaricomycetes</taxon>
        <taxon>Polyporales</taxon>
        <taxon>Polyporaceae</taxon>
        <taxon>Trametes</taxon>
    </lineage>
</organism>
<reference evidence="1 2" key="1">
    <citation type="submission" date="2016-10" db="EMBL/GenBank/DDBJ databases">
        <title>Genome sequence of the basidiomycete white-rot fungus Trametes pubescens.</title>
        <authorList>
            <person name="Makela M.R."/>
            <person name="Granchi Z."/>
            <person name="Peng M."/>
            <person name="De Vries R.P."/>
            <person name="Grigoriev I."/>
            <person name="Riley R."/>
            <person name="Hilden K."/>
        </authorList>
    </citation>
    <scope>NUCLEOTIDE SEQUENCE [LARGE SCALE GENOMIC DNA]</scope>
    <source>
        <strain evidence="1 2">FBCC735</strain>
    </source>
</reference>
<keyword evidence="2" id="KW-1185">Reference proteome</keyword>
<gene>
    <name evidence="1" type="ORF">TRAPUB_989</name>
</gene>
<evidence type="ECO:0000313" key="2">
    <source>
        <dbReference type="Proteomes" id="UP000184267"/>
    </source>
</evidence>